<dbReference type="OrthoDB" id="3235126at2"/>
<proteinExistence type="predicted"/>
<keyword evidence="2" id="KW-1133">Transmembrane helix</keyword>
<dbReference type="STRING" id="52689.AKG39_01020"/>
<keyword evidence="4" id="KW-1185">Reference proteome</keyword>
<name>A0A0L6U4T1_9FIRM</name>
<feature type="compositionally biased region" description="Low complexity" evidence="1">
    <location>
        <begin position="235"/>
        <end position="245"/>
    </location>
</feature>
<comment type="caution">
    <text evidence="3">The sequence shown here is derived from an EMBL/GenBank/DDBJ whole genome shotgun (WGS) entry which is preliminary data.</text>
</comment>
<dbReference type="RefSeq" id="WP_050738499.1">
    <property type="nucleotide sequence ID" value="NZ_LGYO01000003.1"/>
</dbReference>
<dbReference type="PANTHER" id="PTHR40050:SF1">
    <property type="entry name" value="INNER SPORE COAT PROTEIN H"/>
    <property type="match status" value="1"/>
</dbReference>
<keyword evidence="2" id="KW-0812">Transmembrane</keyword>
<dbReference type="PANTHER" id="PTHR40050">
    <property type="entry name" value="INNER SPORE COAT PROTEIN H"/>
    <property type="match status" value="1"/>
</dbReference>
<dbReference type="PATRIC" id="fig|52689.4.peg.1724"/>
<evidence type="ECO:0008006" key="5">
    <source>
        <dbReference type="Google" id="ProtNLM"/>
    </source>
</evidence>
<dbReference type="InterPro" id="IPR014867">
    <property type="entry name" value="Spore_coat_CotH_CotH2/3/7"/>
</dbReference>
<evidence type="ECO:0000313" key="3">
    <source>
        <dbReference type="EMBL" id="KNZ43513.1"/>
    </source>
</evidence>
<accession>A0A0L6U4T1</accession>
<evidence type="ECO:0000256" key="1">
    <source>
        <dbReference type="SAM" id="MobiDB-lite"/>
    </source>
</evidence>
<feature type="transmembrane region" description="Helical" evidence="2">
    <location>
        <begin position="621"/>
        <end position="640"/>
    </location>
</feature>
<sequence length="646" mass="70319">MVNNKNINRVCIIIGIVTVIIAVVFSYFGESLGITATTADLSYVTTLFDDSTVHAIDIEISEDDWNTLQETATDEEYQRCAVTIDGEKISNVAIRPKGNSSLSSVASTESERYSFKIDFDEYSDGLSYNGLDKLNLNNVISDNTYLKDYLSYNMMAYMGVDAPLTSFVRVSVNGEYFGLYLAVEDVEEAFAQRNYGTDTGNIYKPDSMNLNDENGMGGGNGEMPDMSNRPDMLPTTDTNQATDTTPKIDATSQTQELPNMDQMPDMGNMPGGNSGNDVALIYSDDELSSYDNIWSNAVFDVTNADKETLIDSIKKLNAGENLEDVVDVEEVLKYFVVHSFVDNFDSYTGSMKHNYYLREEDGQISVIAWDYNLAFSAFSGGGMGGRTTTTAVSSTDEATTLVNYPIDTPVSGTTMEERPLLNELLENDEYLALYHQYYQEFITGYFDSGEYEAVIDNAVSLISTYVEDDPTAFCTYDEYENGVAVLKQFCDLRAESISGQLAGTIPATTTGQSEQPDTLIDASTIDIAAMGSNLMGKDMNTENTAGTAITETAENSEKINNAMAGQRPTNLPNDKAAVTGGETATETKDATAVTNETSAMPDNKNGMVNPNGNAAATNFDISSLILIGISFLVLGGGILATKIYKR</sequence>
<dbReference type="Pfam" id="PF08757">
    <property type="entry name" value="CotH"/>
    <property type="match status" value="1"/>
</dbReference>
<feature type="transmembrane region" description="Helical" evidence="2">
    <location>
        <begin position="7"/>
        <end position="28"/>
    </location>
</feature>
<organism evidence="3 4">
    <name type="scientific">Acetobacterium bakii</name>
    <dbReference type="NCBI Taxonomy" id="52689"/>
    <lineage>
        <taxon>Bacteria</taxon>
        <taxon>Bacillati</taxon>
        <taxon>Bacillota</taxon>
        <taxon>Clostridia</taxon>
        <taxon>Eubacteriales</taxon>
        <taxon>Eubacteriaceae</taxon>
        <taxon>Acetobacterium</taxon>
    </lineage>
</organism>
<reference evidence="4" key="1">
    <citation type="submission" date="2015-07" db="EMBL/GenBank/DDBJ databases">
        <title>Draft genome sequence of Acetobacterium bakii DSM 8293, a potential psychrophilic chemical producer through syngas fermentation.</title>
        <authorList>
            <person name="Song Y."/>
            <person name="Hwang S."/>
            <person name="Cho B.-K."/>
        </authorList>
    </citation>
    <scope>NUCLEOTIDE SEQUENCE [LARGE SCALE GENOMIC DNA]</scope>
    <source>
        <strain evidence="4">DSM 8239</strain>
    </source>
</reference>
<protein>
    <recommendedName>
        <fullName evidence="5">Spore coat protein CotH</fullName>
    </recommendedName>
</protein>
<gene>
    <name evidence="3" type="ORF">AKG39_01020</name>
</gene>
<evidence type="ECO:0000256" key="2">
    <source>
        <dbReference type="SAM" id="Phobius"/>
    </source>
</evidence>
<evidence type="ECO:0000313" key="4">
    <source>
        <dbReference type="Proteomes" id="UP000036873"/>
    </source>
</evidence>
<keyword evidence="2" id="KW-0472">Membrane</keyword>
<dbReference type="EMBL" id="LGYO01000003">
    <property type="protein sequence ID" value="KNZ43513.1"/>
    <property type="molecule type" value="Genomic_DNA"/>
</dbReference>
<dbReference type="AlphaFoldDB" id="A0A0L6U4T1"/>
<dbReference type="Proteomes" id="UP000036873">
    <property type="component" value="Unassembled WGS sequence"/>
</dbReference>
<feature type="region of interest" description="Disordered" evidence="1">
    <location>
        <begin position="204"/>
        <end position="247"/>
    </location>
</feature>